<protein>
    <submittedName>
        <fullName evidence="2">T26-11p</fullName>
    </submittedName>
</protein>
<evidence type="ECO:0000313" key="2">
    <source>
        <dbReference type="EMBL" id="ADF80235.1"/>
    </source>
</evidence>
<accession>D6MY34</accession>
<proteinExistence type="predicted"/>
<name>D6MY34_9EURY</name>
<keyword evidence="2" id="KW-0614">Plasmid</keyword>
<reference evidence="2" key="1">
    <citation type="journal article" date="2010" name="Nucleic Acids Res.">
        <title>Two novel families of plasmids from hyperthermophilic archaea encoding new families of replication proteins.</title>
        <authorList>
            <person name="Soler N."/>
            <person name="Marguet E."/>
            <person name="Cortez D."/>
            <person name="Desnoues N."/>
            <person name="Keller J."/>
            <person name="van Tilbeurgh H."/>
            <person name="Sezonov G."/>
            <person name="Forterre P."/>
        </authorList>
    </citation>
    <scope>NUCLEOTIDE SEQUENCE</scope>
    <source>
        <strain evidence="2">26/2</strain>
        <plasmid evidence="2">pT26-2</plasmid>
    </source>
</reference>
<feature type="transmembrane region" description="Helical" evidence="1">
    <location>
        <begin position="13"/>
        <end position="31"/>
    </location>
</feature>
<keyword evidence="1" id="KW-0812">Transmembrane</keyword>
<dbReference type="EMBL" id="GU056179">
    <property type="protein sequence ID" value="ADF80235.1"/>
    <property type="molecule type" value="Genomic_DNA"/>
</dbReference>
<keyword evidence="1" id="KW-0472">Membrane</keyword>
<dbReference type="RefSeq" id="WP_013088001.1">
    <property type="nucleotide sequence ID" value="NC_014116.1"/>
</dbReference>
<organism evidence="2">
    <name type="scientific">Thermococcus sp. 26/2</name>
    <dbReference type="NCBI Taxonomy" id="758583"/>
    <lineage>
        <taxon>Archaea</taxon>
        <taxon>Methanobacteriati</taxon>
        <taxon>Methanobacteriota</taxon>
        <taxon>Thermococci</taxon>
        <taxon>Thermococcales</taxon>
        <taxon>Thermococcaceae</taxon>
        <taxon>Thermococcus</taxon>
    </lineage>
</organism>
<dbReference type="AlphaFoldDB" id="D6MY34"/>
<evidence type="ECO:0000256" key="1">
    <source>
        <dbReference type="SAM" id="Phobius"/>
    </source>
</evidence>
<geneLocation type="plasmid" evidence="2">
    <name>pT26-2</name>
</geneLocation>
<sequence>MYAHRSSPSFSKVILRLFAVVSVIFMLYYGYSTFHHTDPLKERLYELGYPTQGYIVQNGTILWSDGHITIMQGAYVENYPITAEQAYNLVLQYLASYNEKLRKYGYRLYPEKKSLTEKEKNGQLYWVFELKLKAGSNDMFAGFAWVNRETGVIDISGLLG</sequence>
<keyword evidence="1" id="KW-1133">Transmembrane helix</keyword>
<gene>
    <name evidence="2" type="ORF">t26-11</name>
</gene>